<sequence length="206" mass="24745">MRRMEIRRNSIKQKQKSYKNLTFSIIIKTINTMEDIKIIDNFLNAYELDECLELINQKNWYYGHTSGNYEKFNNKFFAAYNLDDFFSEYIKNKLEIIFSKKFTLDRNYMHIQMYGQDGSYHIDNDRENTYTFCIYITSLSNLEIEDSDGDFLLKIPNTNYVICINTAMNRGVFFPSTYFHKGMAYNHLFPQKRLCITWKLTEIVEN</sequence>
<name>A0A6C0ESS4_9ZZZZ</name>
<proteinExistence type="predicted"/>
<protein>
    <recommendedName>
        <fullName evidence="2">Fe2OG dioxygenase domain-containing protein</fullName>
    </recommendedName>
</protein>
<evidence type="ECO:0000313" key="1">
    <source>
        <dbReference type="EMBL" id="QHT31782.1"/>
    </source>
</evidence>
<accession>A0A6C0ESS4</accession>
<dbReference type="Gene3D" id="2.60.120.620">
    <property type="entry name" value="q2cbj1_9rhob like domain"/>
    <property type="match status" value="1"/>
</dbReference>
<organism evidence="1">
    <name type="scientific">viral metagenome</name>
    <dbReference type="NCBI Taxonomy" id="1070528"/>
    <lineage>
        <taxon>unclassified sequences</taxon>
        <taxon>metagenomes</taxon>
        <taxon>organismal metagenomes</taxon>
    </lineage>
</organism>
<dbReference type="AlphaFoldDB" id="A0A6C0ESS4"/>
<dbReference type="EMBL" id="MN738925">
    <property type="protein sequence ID" value="QHT31782.1"/>
    <property type="molecule type" value="Genomic_DNA"/>
</dbReference>
<evidence type="ECO:0008006" key="2">
    <source>
        <dbReference type="Google" id="ProtNLM"/>
    </source>
</evidence>
<reference evidence="1" key="1">
    <citation type="journal article" date="2020" name="Nature">
        <title>Giant virus diversity and host interactions through global metagenomics.</title>
        <authorList>
            <person name="Schulz F."/>
            <person name="Roux S."/>
            <person name="Paez-Espino D."/>
            <person name="Jungbluth S."/>
            <person name="Walsh D.A."/>
            <person name="Denef V.J."/>
            <person name="McMahon K.D."/>
            <person name="Konstantinidis K.T."/>
            <person name="Eloe-Fadrosh E.A."/>
            <person name="Kyrpides N.C."/>
            <person name="Woyke T."/>
        </authorList>
    </citation>
    <scope>NUCLEOTIDE SEQUENCE</scope>
    <source>
        <strain evidence="1">GVMAG-M-3300009155-48</strain>
    </source>
</reference>